<reference evidence="4" key="2">
    <citation type="submission" date="2023-04" db="EMBL/GenBank/DDBJ databases">
        <authorList>
            <person name="Bu L."/>
            <person name="Lu L."/>
            <person name="Laidemitt M.R."/>
            <person name="Zhang S.M."/>
            <person name="Mutuku M."/>
            <person name="Mkoji G."/>
            <person name="Steinauer M."/>
            <person name="Loker E.S."/>
        </authorList>
    </citation>
    <scope>NUCLEOTIDE SEQUENCE</scope>
    <source>
        <strain evidence="4">KasaAsao</strain>
        <tissue evidence="4">Whole Snail</tissue>
    </source>
</reference>
<evidence type="ECO:0000256" key="2">
    <source>
        <dbReference type="SAM" id="MobiDB-lite"/>
    </source>
</evidence>
<organism evidence="4 5">
    <name type="scientific">Biomphalaria pfeifferi</name>
    <name type="common">Bloodfluke planorb</name>
    <name type="synonym">Freshwater snail</name>
    <dbReference type="NCBI Taxonomy" id="112525"/>
    <lineage>
        <taxon>Eukaryota</taxon>
        <taxon>Metazoa</taxon>
        <taxon>Spiralia</taxon>
        <taxon>Lophotrochozoa</taxon>
        <taxon>Mollusca</taxon>
        <taxon>Gastropoda</taxon>
        <taxon>Heterobranchia</taxon>
        <taxon>Euthyneura</taxon>
        <taxon>Panpulmonata</taxon>
        <taxon>Hygrophila</taxon>
        <taxon>Lymnaeoidea</taxon>
        <taxon>Planorbidae</taxon>
        <taxon>Biomphalaria</taxon>
    </lineage>
</organism>
<evidence type="ECO:0000313" key="5">
    <source>
        <dbReference type="Proteomes" id="UP001233172"/>
    </source>
</evidence>
<dbReference type="SMART" id="SM00355">
    <property type="entry name" value="ZnF_C2H2"/>
    <property type="match status" value="1"/>
</dbReference>
<accession>A0AAD8F9E1</accession>
<dbReference type="SUPFAM" id="SSF57667">
    <property type="entry name" value="beta-beta-alpha zinc fingers"/>
    <property type="match status" value="1"/>
</dbReference>
<feature type="domain" description="C2H2-type" evidence="3">
    <location>
        <begin position="218"/>
        <end position="245"/>
    </location>
</feature>
<dbReference type="PROSITE" id="PS50157">
    <property type="entry name" value="ZINC_FINGER_C2H2_2"/>
    <property type="match status" value="1"/>
</dbReference>
<dbReference type="PROSITE" id="PS00028">
    <property type="entry name" value="ZINC_FINGER_C2H2_1"/>
    <property type="match status" value="1"/>
</dbReference>
<dbReference type="EMBL" id="JASAOG010000072">
    <property type="protein sequence ID" value="KAK0055191.1"/>
    <property type="molecule type" value="Genomic_DNA"/>
</dbReference>
<evidence type="ECO:0000259" key="3">
    <source>
        <dbReference type="PROSITE" id="PS50157"/>
    </source>
</evidence>
<keyword evidence="1" id="KW-0862">Zinc</keyword>
<keyword evidence="1" id="KW-0479">Metal-binding</keyword>
<dbReference type="AlphaFoldDB" id="A0AAD8F9E1"/>
<gene>
    <name evidence="4" type="ORF">Bpfe_015482</name>
</gene>
<feature type="region of interest" description="Disordered" evidence="2">
    <location>
        <begin position="140"/>
        <end position="159"/>
    </location>
</feature>
<proteinExistence type="predicted"/>
<dbReference type="InterPro" id="IPR036236">
    <property type="entry name" value="Znf_C2H2_sf"/>
</dbReference>
<reference evidence="4" key="1">
    <citation type="journal article" date="2023" name="PLoS Negl. Trop. Dis.">
        <title>A genome sequence for Biomphalaria pfeifferi, the major vector snail for the human-infecting parasite Schistosoma mansoni.</title>
        <authorList>
            <person name="Bu L."/>
            <person name="Lu L."/>
            <person name="Laidemitt M.R."/>
            <person name="Zhang S.M."/>
            <person name="Mutuku M."/>
            <person name="Mkoji G."/>
            <person name="Steinauer M."/>
            <person name="Loker E.S."/>
        </authorList>
    </citation>
    <scope>NUCLEOTIDE SEQUENCE</scope>
    <source>
        <strain evidence="4">KasaAsao</strain>
    </source>
</reference>
<feature type="non-terminal residue" evidence="4">
    <location>
        <position position="1"/>
    </location>
</feature>
<keyword evidence="5" id="KW-1185">Reference proteome</keyword>
<sequence length="249" mass="28929">MDETVLLTQPSEEQTLELTTDSNKFSTFQLKKEIKIETEEIDETVLLMEPSPEHTQKLLIDTKEDFTQQLGNKMNIGNEEIAENFLTQLSKQYTPKLSRDTNQEIISIRPPEHIINKSHTCDINVGSQCQEKVLKQEKKKKIEESNGSKIKEHRHLSQDKKRILKGQEEQQKTLSKDFTLQIHHGTPSNEKSFNSQICTLNSKAQQFVHSVKFSKKQFRCQTCAKQFCNASQLNRHQRSHNLKKSFQCE</sequence>
<dbReference type="InterPro" id="IPR013087">
    <property type="entry name" value="Znf_C2H2_type"/>
</dbReference>
<dbReference type="Proteomes" id="UP001233172">
    <property type="component" value="Unassembled WGS sequence"/>
</dbReference>
<protein>
    <submittedName>
        <fullName evidence="4">Zinc finger protein 708-like isoform X1</fullName>
    </submittedName>
</protein>
<name>A0AAD8F9E1_BIOPF</name>
<comment type="caution">
    <text evidence="4">The sequence shown here is derived from an EMBL/GenBank/DDBJ whole genome shotgun (WGS) entry which is preliminary data.</text>
</comment>
<evidence type="ECO:0000256" key="1">
    <source>
        <dbReference type="PROSITE-ProRule" id="PRU00042"/>
    </source>
</evidence>
<keyword evidence="1" id="KW-0863">Zinc-finger</keyword>
<dbReference type="GO" id="GO:0008270">
    <property type="term" value="F:zinc ion binding"/>
    <property type="evidence" value="ECO:0007669"/>
    <property type="project" value="UniProtKB-KW"/>
</dbReference>
<dbReference type="Gene3D" id="3.30.160.60">
    <property type="entry name" value="Classic Zinc Finger"/>
    <property type="match status" value="1"/>
</dbReference>
<evidence type="ECO:0000313" key="4">
    <source>
        <dbReference type="EMBL" id="KAK0055191.1"/>
    </source>
</evidence>